<protein>
    <submittedName>
        <fullName evidence="3">GerMN domain-containing protein</fullName>
    </submittedName>
</protein>
<evidence type="ECO:0000259" key="2">
    <source>
        <dbReference type="Pfam" id="PF10646"/>
    </source>
</evidence>
<evidence type="ECO:0000256" key="1">
    <source>
        <dbReference type="SAM" id="SignalP"/>
    </source>
</evidence>
<keyword evidence="1" id="KW-0732">Signal</keyword>
<evidence type="ECO:0000313" key="3">
    <source>
        <dbReference type="EMBL" id="QUI21731.1"/>
    </source>
</evidence>
<dbReference type="KEGG" id="vpy:HZI73_05210"/>
<gene>
    <name evidence="3" type="ORF">HZI73_05210</name>
</gene>
<keyword evidence="4" id="KW-1185">Reference proteome</keyword>
<dbReference type="Proteomes" id="UP000683246">
    <property type="component" value="Chromosome"/>
</dbReference>
<dbReference type="EMBL" id="CP058649">
    <property type="protein sequence ID" value="QUI21731.1"/>
    <property type="molecule type" value="Genomic_DNA"/>
</dbReference>
<name>A0A8J8SFL7_9FIRM</name>
<organism evidence="3 4">
    <name type="scientific">Vallitalea pronyensis</name>
    <dbReference type="NCBI Taxonomy" id="1348613"/>
    <lineage>
        <taxon>Bacteria</taxon>
        <taxon>Bacillati</taxon>
        <taxon>Bacillota</taxon>
        <taxon>Clostridia</taxon>
        <taxon>Lachnospirales</taxon>
        <taxon>Vallitaleaceae</taxon>
        <taxon>Vallitalea</taxon>
    </lineage>
</organism>
<sequence>MKRALILSAMLMLQIMQMATVKTSLFYYAWDENGQESMFEDTIEFDHQGNTEANLQFTLQRLFDNQDDHYSAIPEGVSIIQMLYINGSLDVEVSKDIMNYGGTAREVAMVNQILATVFAYEDIKTVTLLIEENGKLLVEGTEVNGYTREEWEERIE</sequence>
<feature type="signal peptide" evidence="1">
    <location>
        <begin position="1"/>
        <end position="19"/>
    </location>
</feature>
<dbReference type="InterPro" id="IPR019606">
    <property type="entry name" value="GerMN"/>
</dbReference>
<dbReference type="AlphaFoldDB" id="A0A8J8SFL7"/>
<feature type="domain" description="GerMN" evidence="2">
    <location>
        <begin position="27"/>
        <end position="132"/>
    </location>
</feature>
<feature type="chain" id="PRO_5038657459" evidence="1">
    <location>
        <begin position="20"/>
        <end position="156"/>
    </location>
</feature>
<dbReference type="RefSeq" id="WP_212697202.1">
    <property type="nucleotide sequence ID" value="NZ_CP058649.1"/>
</dbReference>
<proteinExistence type="predicted"/>
<evidence type="ECO:0000313" key="4">
    <source>
        <dbReference type="Proteomes" id="UP000683246"/>
    </source>
</evidence>
<reference evidence="3" key="1">
    <citation type="submission" date="2020-07" db="EMBL/GenBank/DDBJ databases">
        <title>Vallitalea pronyensis genome.</title>
        <authorList>
            <person name="Postec A."/>
        </authorList>
    </citation>
    <scope>NUCLEOTIDE SEQUENCE</scope>
    <source>
        <strain evidence="3">FatNI3</strain>
    </source>
</reference>
<dbReference type="Pfam" id="PF10646">
    <property type="entry name" value="Germane"/>
    <property type="match status" value="1"/>
</dbReference>
<accession>A0A8J8SFL7</accession>